<organism evidence="22 23">
    <name type="scientific">Acanthaster planci</name>
    <name type="common">Crown-of-thorns starfish</name>
    <dbReference type="NCBI Taxonomy" id="133434"/>
    <lineage>
        <taxon>Eukaryota</taxon>
        <taxon>Metazoa</taxon>
        <taxon>Echinodermata</taxon>
        <taxon>Eleutherozoa</taxon>
        <taxon>Asterozoa</taxon>
        <taxon>Asteroidea</taxon>
        <taxon>Valvatacea</taxon>
        <taxon>Valvatida</taxon>
        <taxon>Acanthasteridae</taxon>
        <taxon>Acanthaster</taxon>
    </lineage>
</organism>
<keyword evidence="5 15" id="KW-0547">Nucleotide-binding</keyword>
<dbReference type="Gene3D" id="2.60.40.10">
    <property type="entry name" value="Immunoglobulins"/>
    <property type="match status" value="1"/>
</dbReference>
<feature type="binding site" evidence="16">
    <location>
        <position position="450"/>
    </location>
    <ligand>
        <name>Mg(2+)</name>
        <dbReference type="ChEBI" id="CHEBI:18420"/>
    </ligand>
</feature>
<dbReference type="InterPro" id="IPR008266">
    <property type="entry name" value="Tyr_kinase_AS"/>
</dbReference>
<feature type="domain" description="Ig-like" evidence="21">
    <location>
        <begin position="114"/>
        <end position="222"/>
    </location>
</feature>
<dbReference type="OrthoDB" id="9976756at2759"/>
<evidence type="ECO:0000256" key="4">
    <source>
        <dbReference type="ARBA" id="ARBA00022692"/>
    </source>
</evidence>
<keyword evidence="6" id="KW-0418">Kinase</keyword>
<dbReference type="Pfam" id="PF07714">
    <property type="entry name" value="PK_Tyr_Ser-Thr"/>
    <property type="match status" value="1"/>
</dbReference>
<name>A0A8B7XR55_ACAPL</name>
<dbReference type="GO" id="GO:0046872">
    <property type="term" value="F:metal ion binding"/>
    <property type="evidence" value="ECO:0007669"/>
    <property type="project" value="UniProtKB-KW"/>
</dbReference>
<dbReference type="InterPro" id="IPR050122">
    <property type="entry name" value="RTK"/>
</dbReference>
<dbReference type="SMART" id="SM00219">
    <property type="entry name" value="TyrKc"/>
    <property type="match status" value="1"/>
</dbReference>
<feature type="active site" description="Proton acceptor" evidence="14">
    <location>
        <position position="432"/>
    </location>
</feature>
<keyword evidence="19" id="KW-0732">Signal</keyword>
<keyword evidence="4 18" id="KW-0812">Transmembrane</keyword>
<dbReference type="PROSITE" id="PS00107">
    <property type="entry name" value="PROTEIN_KINASE_ATP"/>
    <property type="match status" value="1"/>
</dbReference>
<dbReference type="GO" id="GO:0005524">
    <property type="term" value="F:ATP binding"/>
    <property type="evidence" value="ECO:0007669"/>
    <property type="project" value="UniProtKB-UniRule"/>
</dbReference>
<evidence type="ECO:0000256" key="19">
    <source>
        <dbReference type="SAM" id="SignalP"/>
    </source>
</evidence>
<keyword evidence="7 15" id="KW-0067">ATP-binding</keyword>
<dbReference type="PANTHER" id="PTHR24416:SF621">
    <property type="entry name" value="TYROSINE KINASE RECEPTOR CAD96CA"/>
    <property type="match status" value="1"/>
</dbReference>
<feature type="signal peptide" evidence="19">
    <location>
        <begin position="1"/>
        <end position="19"/>
    </location>
</feature>
<sequence length="585" mass="65699">MASEGRCALLLFVSIFTRACWVSSLEVKLSRISPYEIEGKETEFYCKLEGDQEIGDGATFIIWLLDNAKQSEVQGVRRSHLRLKLNRNHTGSTLKCLEHPSQINDTLKLDVRVPPYSVTLDVNSTQACASDTGCSAVVKIGRYYRFTCNASGSNPASNITWLITTKGQRGMEQRKVPADWSQSRQDESMDWDTSSQINLQIPNSITRITCRVFPDDTFKEISMKLVVNNHHDEFRRGKLLFIIVPSSVVVLMTVVMAFSCILRSIARHKRTQEARKESEYGTIEDFEFPRGKITLIEVIGSGHFGQVFKATADGILKEGVESEVAVKVLKKSATDVAANDFKKEIAIHKNLKNHPNVVSMLGCCTELEPLFIILEYLPGGNLQSFLRNKKEAWPQAAMEGAELVSSSQLLAFASQIATGMECLSSIGFIHRDLAARNILLDEDLVCKLSDFGLARDVSGIEQYEMTSMGMIPVRWMAIESLVDNVYTTKSDVWSFGVLLWEIITLGAHPYRGMHPHDVIDSIKRGFRLPTPSHCSDQLYEVMEEAWRETPSERPAFSSLRETIDAMIPDATIYLDMPHFVADKYT</sequence>
<feature type="binding site" evidence="16">
    <location>
        <position position="437"/>
    </location>
    <ligand>
        <name>Mg(2+)</name>
        <dbReference type="ChEBI" id="CHEBI:18420"/>
    </ligand>
</feature>
<evidence type="ECO:0000256" key="10">
    <source>
        <dbReference type="ARBA" id="ARBA00023137"/>
    </source>
</evidence>
<accession>A0A8B7XR55</accession>
<evidence type="ECO:0000313" key="22">
    <source>
        <dbReference type="Proteomes" id="UP000694845"/>
    </source>
</evidence>
<evidence type="ECO:0000256" key="9">
    <source>
        <dbReference type="ARBA" id="ARBA00023136"/>
    </source>
</evidence>
<evidence type="ECO:0000256" key="17">
    <source>
        <dbReference type="PROSITE-ProRule" id="PRU10141"/>
    </source>
</evidence>
<dbReference type="EC" id="2.7.10.1" evidence="2"/>
<dbReference type="PIRSF" id="PIRSF000615">
    <property type="entry name" value="TyrPK_CSF1-R"/>
    <property type="match status" value="1"/>
</dbReference>
<evidence type="ECO:0000256" key="1">
    <source>
        <dbReference type="ARBA" id="ARBA00004167"/>
    </source>
</evidence>
<dbReference type="CDD" id="cd00192">
    <property type="entry name" value="PTKc"/>
    <property type="match status" value="1"/>
</dbReference>
<evidence type="ECO:0000256" key="2">
    <source>
        <dbReference type="ARBA" id="ARBA00011902"/>
    </source>
</evidence>
<keyword evidence="16" id="KW-0460">Magnesium</keyword>
<evidence type="ECO:0000256" key="7">
    <source>
        <dbReference type="ARBA" id="ARBA00022840"/>
    </source>
</evidence>
<dbReference type="InterPro" id="IPR000719">
    <property type="entry name" value="Prot_kinase_dom"/>
</dbReference>
<dbReference type="InterPro" id="IPR011009">
    <property type="entry name" value="Kinase-like_dom_sf"/>
</dbReference>
<proteinExistence type="predicted"/>
<dbReference type="Gene3D" id="1.10.510.10">
    <property type="entry name" value="Transferase(Phosphotransferase) domain 1"/>
    <property type="match status" value="1"/>
</dbReference>
<dbReference type="GO" id="GO:0004714">
    <property type="term" value="F:transmembrane receptor protein tyrosine kinase activity"/>
    <property type="evidence" value="ECO:0007669"/>
    <property type="project" value="UniProtKB-EC"/>
</dbReference>
<feature type="domain" description="Protein kinase" evidence="20">
    <location>
        <begin position="293"/>
        <end position="567"/>
    </location>
</feature>
<evidence type="ECO:0000256" key="16">
    <source>
        <dbReference type="PIRSR" id="PIRSR000615-3"/>
    </source>
</evidence>
<feature type="binding site" evidence="15 17">
    <location>
        <position position="327"/>
    </location>
    <ligand>
        <name>ATP</name>
        <dbReference type="ChEBI" id="CHEBI:30616"/>
    </ligand>
</feature>
<dbReference type="GeneID" id="110974980"/>
<dbReference type="AlphaFoldDB" id="A0A8B7XR55"/>
<gene>
    <name evidence="23" type="primary">LOC110974980</name>
</gene>
<reference evidence="23" key="1">
    <citation type="submission" date="2025-08" db="UniProtKB">
        <authorList>
            <consortium name="RefSeq"/>
        </authorList>
    </citation>
    <scope>IDENTIFICATION</scope>
</reference>
<comment type="subcellular location">
    <subcellularLocation>
        <location evidence="1">Membrane</location>
        <topology evidence="1">Single-pass membrane protein</topology>
    </subcellularLocation>
</comment>
<protein>
    <recommendedName>
        <fullName evidence="2">receptor protein-tyrosine kinase</fullName>
        <ecNumber evidence="2">2.7.10.1</ecNumber>
    </recommendedName>
</protein>
<dbReference type="GO" id="GO:0043235">
    <property type="term" value="C:receptor complex"/>
    <property type="evidence" value="ECO:0007669"/>
    <property type="project" value="TreeGrafter"/>
</dbReference>
<feature type="binding site" evidence="15">
    <location>
        <begin position="300"/>
        <end position="307"/>
    </location>
    <ligand>
        <name>ATP</name>
        <dbReference type="ChEBI" id="CHEBI:30616"/>
    </ligand>
</feature>
<dbReference type="GO" id="GO:0007169">
    <property type="term" value="P:cell surface receptor protein tyrosine kinase signaling pathway"/>
    <property type="evidence" value="ECO:0007669"/>
    <property type="project" value="TreeGrafter"/>
</dbReference>
<keyword evidence="10" id="KW-0829">Tyrosine-protein kinase</keyword>
<dbReference type="Gene3D" id="3.30.200.20">
    <property type="entry name" value="Phosphorylase Kinase, domain 1"/>
    <property type="match status" value="1"/>
</dbReference>
<dbReference type="PROSITE" id="PS50011">
    <property type="entry name" value="PROTEIN_KINASE_DOM"/>
    <property type="match status" value="1"/>
</dbReference>
<comment type="catalytic activity">
    <reaction evidence="13">
        <text>L-tyrosyl-[protein] + ATP = O-phospho-L-tyrosyl-[protein] + ADP + H(+)</text>
        <dbReference type="Rhea" id="RHEA:10596"/>
        <dbReference type="Rhea" id="RHEA-COMP:10136"/>
        <dbReference type="Rhea" id="RHEA-COMP:20101"/>
        <dbReference type="ChEBI" id="CHEBI:15378"/>
        <dbReference type="ChEBI" id="CHEBI:30616"/>
        <dbReference type="ChEBI" id="CHEBI:46858"/>
        <dbReference type="ChEBI" id="CHEBI:61978"/>
        <dbReference type="ChEBI" id="CHEBI:456216"/>
        <dbReference type="EC" id="2.7.10.1"/>
    </reaction>
</comment>
<keyword evidence="12" id="KW-0325">Glycoprotein</keyword>
<dbReference type="InterPro" id="IPR020635">
    <property type="entry name" value="Tyr_kinase_cat_dom"/>
</dbReference>
<evidence type="ECO:0000256" key="15">
    <source>
        <dbReference type="PIRSR" id="PIRSR000615-2"/>
    </source>
</evidence>
<dbReference type="InterPro" id="IPR017441">
    <property type="entry name" value="Protein_kinase_ATP_BS"/>
</dbReference>
<dbReference type="PRINTS" id="PR00109">
    <property type="entry name" value="TYRKINASE"/>
</dbReference>
<evidence type="ECO:0000256" key="13">
    <source>
        <dbReference type="ARBA" id="ARBA00051243"/>
    </source>
</evidence>
<evidence type="ECO:0000256" key="18">
    <source>
        <dbReference type="SAM" id="Phobius"/>
    </source>
</evidence>
<keyword evidence="16" id="KW-0479">Metal-binding</keyword>
<dbReference type="FunFam" id="1.10.510.10:FF:000554">
    <property type="entry name" value="Predicted protein"/>
    <property type="match status" value="1"/>
</dbReference>
<evidence type="ECO:0000256" key="3">
    <source>
        <dbReference type="ARBA" id="ARBA00022679"/>
    </source>
</evidence>
<dbReference type="GO" id="GO:0005886">
    <property type="term" value="C:plasma membrane"/>
    <property type="evidence" value="ECO:0007669"/>
    <property type="project" value="TreeGrafter"/>
</dbReference>
<dbReference type="InterPro" id="IPR013783">
    <property type="entry name" value="Ig-like_fold"/>
</dbReference>
<keyword evidence="3" id="KW-0808">Transferase</keyword>
<evidence type="ECO:0000259" key="21">
    <source>
        <dbReference type="PROSITE" id="PS50835"/>
    </source>
</evidence>
<dbReference type="PROSITE" id="PS50835">
    <property type="entry name" value="IG_LIKE"/>
    <property type="match status" value="1"/>
</dbReference>
<dbReference type="RefSeq" id="XP_022082667.1">
    <property type="nucleotide sequence ID" value="XM_022226975.1"/>
</dbReference>
<dbReference type="Proteomes" id="UP000694845">
    <property type="component" value="Unplaced"/>
</dbReference>
<dbReference type="InterPro" id="IPR001245">
    <property type="entry name" value="Ser-Thr/Tyr_kinase_cat_dom"/>
</dbReference>
<keyword evidence="9 18" id="KW-0472">Membrane</keyword>
<dbReference type="KEGG" id="aplc:110974980"/>
<feature type="chain" id="PRO_5034085878" description="receptor protein-tyrosine kinase" evidence="19">
    <location>
        <begin position="20"/>
        <end position="585"/>
    </location>
</feature>
<feature type="transmembrane region" description="Helical" evidence="18">
    <location>
        <begin position="239"/>
        <end position="262"/>
    </location>
</feature>
<evidence type="ECO:0000259" key="20">
    <source>
        <dbReference type="PROSITE" id="PS50011"/>
    </source>
</evidence>
<dbReference type="PANTHER" id="PTHR24416">
    <property type="entry name" value="TYROSINE-PROTEIN KINASE RECEPTOR"/>
    <property type="match status" value="1"/>
</dbReference>
<evidence type="ECO:0000256" key="6">
    <source>
        <dbReference type="ARBA" id="ARBA00022777"/>
    </source>
</evidence>
<keyword evidence="22" id="KW-1185">Reference proteome</keyword>
<feature type="binding site" evidence="15">
    <location>
        <position position="436"/>
    </location>
    <ligand>
        <name>ATP</name>
        <dbReference type="ChEBI" id="CHEBI:30616"/>
    </ligand>
</feature>
<evidence type="ECO:0000256" key="8">
    <source>
        <dbReference type="ARBA" id="ARBA00022989"/>
    </source>
</evidence>
<dbReference type="SUPFAM" id="SSF56112">
    <property type="entry name" value="Protein kinase-like (PK-like)"/>
    <property type="match status" value="1"/>
</dbReference>
<feature type="binding site" evidence="16">
    <location>
        <position position="280"/>
    </location>
    <ligand>
        <name>Mg(2+)</name>
        <dbReference type="ChEBI" id="CHEBI:18420"/>
    </ligand>
</feature>
<evidence type="ECO:0000256" key="11">
    <source>
        <dbReference type="ARBA" id="ARBA00023170"/>
    </source>
</evidence>
<dbReference type="PROSITE" id="PS00109">
    <property type="entry name" value="PROTEIN_KINASE_TYR"/>
    <property type="match status" value="1"/>
</dbReference>
<evidence type="ECO:0000313" key="23">
    <source>
        <dbReference type="RefSeq" id="XP_022082667.1"/>
    </source>
</evidence>
<keyword evidence="11" id="KW-0675">Receptor</keyword>
<dbReference type="InterPro" id="IPR007110">
    <property type="entry name" value="Ig-like_dom"/>
</dbReference>
<evidence type="ECO:0000256" key="12">
    <source>
        <dbReference type="ARBA" id="ARBA00023180"/>
    </source>
</evidence>
<keyword evidence="8 18" id="KW-1133">Transmembrane helix</keyword>
<evidence type="ECO:0000256" key="5">
    <source>
        <dbReference type="ARBA" id="ARBA00022741"/>
    </source>
</evidence>
<evidence type="ECO:0000256" key="14">
    <source>
        <dbReference type="PIRSR" id="PIRSR000615-1"/>
    </source>
</evidence>